<dbReference type="PANTHER" id="PTHR30469">
    <property type="entry name" value="MULTIDRUG RESISTANCE PROTEIN MDTA"/>
    <property type="match status" value="1"/>
</dbReference>
<dbReference type="GO" id="GO:1990281">
    <property type="term" value="C:efflux pump complex"/>
    <property type="evidence" value="ECO:0007669"/>
    <property type="project" value="TreeGrafter"/>
</dbReference>
<organism evidence="3 4">
    <name type="scientific">Candidatus Flavonifractor intestinipullorum</name>
    <dbReference type="NCBI Taxonomy" id="2838587"/>
    <lineage>
        <taxon>Bacteria</taxon>
        <taxon>Bacillati</taxon>
        <taxon>Bacillota</taxon>
        <taxon>Clostridia</taxon>
        <taxon>Eubacteriales</taxon>
        <taxon>Oscillospiraceae</taxon>
        <taxon>Flavonifractor</taxon>
    </lineage>
</organism>
<dbReference type="Proteomes" id="UP000824208">
    <property type="component" value="Unassembled WGS sequence"/>
</dbReference>
<accession>A0A9D2M9H7</accession>
<dbReference type="GO" id="GO:0015562">
    <property type="term" value="F:efflux transmembrane transporter activity"/>
    <property type="evidence" value="ECO:0007669"/>
    <property type="project" value="TreeGrafter"/>
</dbReference>
<evidence type="ECO:0000256" key="1">
    <source>
        <dbReference type="SAM" id="Phobius"/>
    </source>
</evidence>
<reference evidence="3" key="1">
    <citation type="journal article" date="2021" name="PeerJ">
        <title>Extensive microbial diversity within the chicken gut microbiome revealed by metagenomics and culture.</title>
        <authorList>
            <person name="Gilroy R."/>
            <person name="Ravi A."/>
            <person name="Getino M."/>
            <person name="Pursley I."/>
            <person name="Horton D.L."/>
            <person name="Alikhan N.F."/>
            <person name="Baker D."/>
            <person name="Gharbi K."/>
            <person name="Hall N."/>
            <person name="Watson M."/>
            <person name="Adriaenssens E.M."/>
            <person name="Foster-Nyarko E."/>
            <person name="Jarju S."/>
            <person name="Secka A."/>
            <person name="Antonio M."/>
            <person name="Oren A."/>
            <person name="Chaudhuri R.R."/>
            <person name="La Ragione R."/>
            <person name="Hildebrand F."/>
            <person name="Pallen M.J."/>
        </authorList>
    </citation>
    <scope>NUCLEOTIDE SEQUENCE</scope>
    <source>
        <strain evidence="3">CHK189-11263</strain>
    </source>
</reference>
<name>A0A9D2M9H7_9FIRM</name>
<keyword evidence="1" id="KW-0472">Membrane</keyword>
<dbReference type="EMBL" id="DWYC01000039">
    <property type="protein sequence ID" value="HJB56661.1"/>
    <property type="molecule type" value="Genomic_DNA"/>
</dbReference>
<feature type="domain" description="RND related barrel-sandwich hybrid" evidence="2">
    <location>
        <begin position="61"/>
        <end position="242"/>
    </location>
</feature>
<protein>
    <recommendedName>
        <fullName evidence="2">RND related barrel-sandwich hybrid domain-containing protein</fullName>
    </recommendedName>
</protein>
<proteinExistence type="predicted"/>
<sequence length="420" mass="45274">MKQGALLNRILMLFFLGVILVYIGVYTWDALTNPFTLVNCYSATVEDVLEATGVIAREEQVLQGSGAVVEPLFQEGEKVSKGDAVVRLYNSSDAAARSAQLSALEEERTQLQYALAATSTTSSNARLNDEIIAAIAALRAATAAGDFTRLEDQTMELRGLIYQRSAAYGEGGADQSELQTRLESINSQIASLTAQTGLESSAVTVDQPGIFSGEVDGYESLLTPEEVLAMAPAQLEEAMSQSPGSTADAVGKLITDSTWYFACVLTEEQADRLTEGRSIEVRFSRDWSGEVDMTVERISAPVEGECAVVLSSSKFLSETTLLRRQTVELVLRSQEGLRVPAGAVRTEARTDEETGVTDWVVGVYALVGLQAEFKPVEILDQRDDYCVVSPVDSDTASDILRSGDQVIIAGAEIYDGMVID</sequence>
<dbReference type="InterPro" id="IPR058709">
    <property type="entry name" value="BSH_RND-rel"/>
</dbReference>
<evidence type="ECO:0000259" key="2">
    <source>
        <dbReference type="Pfam" id="PF26018"/>
    </source>
</evidence>
<gene>
    <name evidence="3" type="ORF">H9714_03820</name>
</gene>
<evidence type="ECO:0000313" key="3">
    <source>
        <dbReference type="EMBL" id="HJB56661.1"/>
    </source>
</evidence>
<evidence type="ECO:0000313" key="4">
    <source>
        <dbReference type="Proteomes" id="UP000824208"/>
    </source>
</evidence>
<reference evidence="3" key="2">
    <citation type="submission" date="2021-04" db="EMBL/GenBank/DDBJ databases">
        <authorList>
            <person name="Gilroy R."/>
        </authorList>
    </citation>
    <scope>NUCLEOTIDE SEQUENCE</scope>
    <source>
        <strain evidence="3">CHK189-11263</strain>
    </source>
</reference>
<dbReference type="AlphaFoldDB" id="A0A9D2M9H7"/>
<comment type="caution">
    <text evidence="3">The sequence shown here is derived from an EMBL/GenBank/DDBJ whole genome shotgun (WGS) entry which is preliminary data.</text>
</comment>
<dbReference type="Pfam" id="PF26018">
    <property type="entry name" value="BSH_RND_rel"/>
    <property type="match status" value="1"/>
</dbReference>
<dbReference type="PANTHER" id="PTHR30469:SF29">
    <property type="entry name" value="BLR2860 PROTEIN"/>
    <property type="match status" value="1"/>
</dbReference>
<keyword evidence="1" id="KW-1133">Transmembrane helix</keyword>
<feature type="transmembrane region" description="Helical" evidence="1">
    <location>
        <begin position="7"/>
        <end position="28"/>
    </location>
</feature>
<keyword evidence="1" id="KW-0812">Transmembrane</keyword>